<name>A0ABD4A831_9BACI</name>
<reference evidence="1 2" key="1">
    <citation type="submission" date="2015-01" db="EMBL/GenBank/DDBJ databases">
        <title>Draft Genome Sequences of Four Bacillus thermoamylovorans Strains, Isolated From Food Products.</title>
        <authorList>
            <person name="Krawcyk A.O."/>
            <person name="Berendsen E.M."/>
            <person name="Eijlander R.T."/>
            <person name="de Jong A."/>
            <person name="Wells-Bennik M."/>
            <person name="Kuipers O.P."/>
        </authorList>
    </citation>
    <scope>NUCLEOTIDE SEQUENCE [LARGE SCALE GENOMIC DNA]</scope>
    <source>
        <strain evidence="1 2">B4167</strain>
    </source>
</reference>
<dbReference type="EMBL" id="JXLU01000081">
    <property type="protein sequence ID" value="KIO72805.1"/>
    <property type="molecule type" value="Genomic_DNA"/>
</dbReference>
<dbReference type="AlphaFoldDB" id="A0ABD4A831"/>
<gene>
    <name evidence="1" type="ORF">B4167_2747</name>
</gene>
<accession>A0ABD4A831</accession>
<organism evidence="1 2">
    <name type="scientific">Caldibacillus thermoamylovorans</name>
    <dbReference type="NCBI Taxonomy" id="35841"/>
    <lineage>
        <taxon>Bacteria</taxon>
        <taxon>Bacillati</taxon>
        <taxon>Bacillota</taxon>
        <taxon>Bacilli</taxon>
        <taxon>Bacillales</taxon>
        <taxon>Bacillaceae</taxon>
        <taxon>Caldibacillus</taxon>
    </lineage>
</organism>
<dbReference type="Proteomes" id="UP000032076">
    <property type="component" value="Unassembled WGS sequence"/>
</dbReference>
<protein>
    <submittedName>
        <fullName evidence="1">Uncharacterized protein</fullName>
    </submittedName>
</protein>
<sequence>MFVLPKGKSLRLIFFIFPKAMWKAKIDLLAFFNHNKVVLKM</sequence>
<proteinExistence type="predicted"/>
<evidence type="ECO:0000313" key="2">
    <source>
        <dbReference type="Proteomes" id="UP000032076"/>
    </source>
</evidence>
<evidence type="ECO:0000313" key="1">
    <source>
        <dbReference type="EMBL" id="KIO72805.1"/>
    </source>
</evidence>
<comment type="caution">
    <text evidence="1">The sequence shown here is derived from an EMBL/GenBank/DDBJ whole genome shotgun (WGS) entry which is preliminary data.</text>
</comment>